<proteinExistence type="predicted"/>
<dbReference type="SUPFAM" id="SSF47459">
    <property type="entry name" value="HLH, helix-loop-helix DNA-binding domain"/>
    <property type="match status" value="1"/>
</dbReference>
<dbReference type="InterPro" id="IPR044172">
    <property type="entry name" value="ILI2-like"/>
</dbReference>
<keyword evidence="7" id="KW-1185">Reference proteome</keyword>
<dbReference type="InterPro" id="IPR044293">
    <property type="entry name" value="PRE"/>
</dbReference>
<reference evidence="7" key="1">
    <citation type="journal article" date="2014" name="Nat. Genet.">
        <title>A reference genome for common bean and genome-wide analysis of dual domestications.</title>
        <authorList>
            <person name="Schmutz J."/>
            <person name="McClean P.E."/>
            <person name="Mamidi S."/>
            <person name="Wu G.A."/>
            <person name="Cannon S.B."/>
            <person name="Grimwood J."/>
            <person name="Jenkins J."/>
            <person name="Shu S."/>
            <person name="Song Q."/>
            <person name="Chavarro C."/>
            <person name="Torres-Torres M."/>
            <person name="Geffroy V."/>
            <person name="Moghaddam S.M."/>
            <person name="Gao D."/>
            <person name="Abernathy B."/>
            <person name="Barry K."/>
            <person name="Blair M."/>
            <person name="Brick M.A."/>
            <person name="Chovatia M."/>
            <person name="Gepts P."/>
            <person name="Goodstein D.M."/>
            <person name="Gonzales M."/>
            <person name="Hellsten U."/>
            <person name="Hyten D.L."/>
            <person name="Jia G."/>
            <person name="Kelly J.D."/>
            <person name="Kudrna D."/>
            <person name="Lee R."/>
            <person name="Richard M.M."/>
            <person name="Miklas P.N."/>
            <person name="Osorno J.M."/>
            <person name="Rodrigues J."/>
            <person name="Thareau V."/>
            <person name="Urrea C.A."/>
            <person name="Wang M."/>
            <person name="Yu Y."/>
            <person name="Zhang M."/>
            <person name="Wing R.A."/>
            <person name="Cregan P.B."/>
            <person name="Rokhsar D.S."/>
            <person name="Jackson S.A."/>
        </authorList>
    </citation>
    <scope>NUCLEOTIDE SEQUENCE [LARGE SCALE GENOMIC DNA]</scope>
    <source>
        <strain evidence="7">cv. G19833</strain>
    </source>
</reference>
<evidence type="ECO:0000256" key="5">
    <source>
        <dbReference type="ARBA" id="ARBA00023242"/>
    </source>
</evidence>
<evidence type="ECO:0000256" key="1">
    <source>
        <dbReference type="ARBA" id="ARBA00004123"/>
    </source>
</evidence>
<dbReference type="SMR" id="V7B003"/>
<comment type="subcellular location">
    <subcellularLocation>
        <location evidence="1">Nucleus</location>
    </subcellularLocation>
</comment>
<dbReference type="GO" id="GO:0006355">
    <property type="term" value="P:regulation of DNA-templated transcription"/>
    <property type="evidence" value="ECO:0007669"/>
    <property type="project" value="InterPro"/>
</dbReference>
<dbReference type="PANTHER" id="PTHR38546">
    <property type="entry name" value="DNA BINDING PROTEIN"/>
    <property type="match status" value="1"/>
</dbReference>
<dbReference type="OMA" id="CSHINRL"/>
<dbReference type="GO" id="GO:0046983">
    <property type="term" value="F:protein dimerization activity"/>
    <property type="evidence" value="ECO:0007669"/>
    <property type="project" value="InterPro"/>
</dbReference>
<accession>V7B003</accession>
<dbReference type="AlphaFoldDB" id="V7B003"/>
<keyword evidence="4" id="KW-0804">Transcription</keyword>
<dbReference type="EMBL" id="CM002296">
    <property type="protein sequence ID" value="ESW10193.1"/>
    <property type="molecule type" value="Genomic_DNA"/>
</dbReference>
<dbReference type="Proteomes" id="UP000000226">
    <property type="component" value="Chromosome 9"/>
</dbReference>
<dbReference type="GO" id="GO:0040008">
    <property type="term" value="P:regulation of growth"/>
    <property type="evidence" value="ECO:0007669"/>
    <property type="project" value="InterPro"/>
</dbReference>
<dbReference type="Pfam" id="PF23174">
    <property type="entry name" value="bHLH_ILI"/>
    <property type="match status" value="1"/>
</dbReference>
<protein>
    <recommendedName>
        <fullName evidence="8">BHLH domain-containing protein</fullName>
    </recommendedName>
</protein>
<dbReference type="GO" id="GO:0005634">
    <property type="term" value="C:nucleus"/>
    <property type="evidence" value="ECO:0007669"/>
    <property type="project" value="UniProtKB-SubCell"/>
</dbReference>
<evidence type="ECO:0008006" key="8">
    <source>
        <dbReference type="Google" id="ProtNLM"/>
    </source>
</evidence>
<evidence type="ECO:0000256" key="3">
    <source>
        <dbReference type="ARBA" id="ARBA00023015"/>
    </source>
</evidence>
<dbReference type="OrthoDB" id="1432496at2759"/>
<organism evidence="6 7">
    <name type="scientific">Phaseolus vulgaris</name>
    <name type="common">Kidney bean</name>
    <name type="synonym">French bean</name>
    <dbReference type="NCBI Taxonomy" id="3885"/>
    <lineage>
        <taxon>Eukaryota</taxon>
        <taxon>Viridiplantae</taxon>
        <taxon>Streptophyta</taxon>
        <taxon>Embryophyta</taxon>
        <taxon>Tracheophyta</taxon>
        <taxon>Spermatophyta</taxon>
        <taxon>Magnoliopsida</taxon>
        <taxon>eudicotyledons</taxon>
        <taxon>Gunneridae</taxon>
        <taxon>Pentapetalae</taxon>
        <taxon>rosids</taxon>
        <taxon>fabids</taxon>
        <taxon>Fabales</taxon>
        <taxon>Fabaceae</taxon>
        <taxon>Papilionoideae</taxon>
        <taxon>50 kb inversion clade</taxon>
        <taxon>NPAAA clade</taxon>
        <taxon>indigoferoid/millettioid clade</taxon>
        <taxon>Phaseoleae</taxon>
        <taxon>Phaseolus</taxon>
    </lineage>
</organism>
<dbReference type="STRING" id="3885.V7B003"/>
<dbReference type="InterPro" id="IPR036638">
    <property type="entry name" value="HLH_DNA-bd_sf"/>
</dbReference>
<dbReference type="PANTHER" id="PTHR38546:SF3">
    <property type="entry name" value="DNA BINDING PROTEIN"/>
    <property type="match status" value="1"/>
</dbReference>
<name>V7B003_PHAVU</name>
<keyword evidence="5" id="KW-0539">Nucleus</keyword>
<evidence type="ECO:0000256" key="2">
    <source>
        <dbReference type="ARBA" id="ARBA00022604"/>
    </source>
</evidence>
<evidence type="ECO:0000256" key="4">
    <source>
        <dbReference type="ARBA" id="ARBA00023163"/>
    </source>
</evidence>
<gene>
    <name evidence="6" type="ORF">PHAVU_009G188800g</name>
</gene>
<dbReference type="Gene3D" id="4.10.280.10">
    <property type="entry name" value="Helix-loop-helix DNA-binding domain"/>
    <property type="match status" value="1"/>
</dbReference>
<keyword evidence="3" id="KW-0805">Transcription regulation</keyword>
<evidence type="ECO:0000313" key="6">
    <source>
        <dbReference type="EMBL" id="ESW10193.1"/>
    </source>
</evidence>
<dbReference type="Gramene" id="ESW10193">
    <property type="protein sequence ID" value="ESW10193"/>
    <property type="gene ID" value="PHAVU_009G188800g"/>
</dbReference>
<evidence type="ECO:0000313" key="7">
    <source>
        <dbReference type="Proteomes" id="UP000000226"/>
    </source>
</evidence>
<sequence length="95" mass="10917">MSGRRNSRTSKFTESGINDLMMRLQALLPKLNQRSDSRVLHTKASVSMMQIIKETCSHISMLQREVKEHGERLAELVNSAYTSDVDEECLRKLHL</sequence>
<keyword evidence="2" id="KW-0341">Growth regulation</keyword>